<dbReference type="PANTHER" id="PTHR43295:SF9">
    <property type="entry name" value="BIOSYNTHETIC ARGININE DECARBOXYLASE"/>
    <property type="match status" value="1"/>
</dbReference>
<dbReference type="KEGG" id="hhs:HHS_03340"/>
<name>U3U7P4_9GAMM</name>
<evidence type="ECO:0000313" key="5">
    <source>
        <dbReference type="Proteomes" id="UP000016900"/>
    </source>
</evidence>
<sequence>MTEVPLLLEEMEHLNVTPRLGIRIRLASQGSGKWQSSGGEKSKFGLAASQIL</sequence>
<dbReference type="EMBL" id="AP012554">
    <property type="protein sequence ID" value="BAO00304.1"/>
    <property type="molecule type" value="Genomic_DNA"/>
</dbReference>
<gene>
    <name evidence="4" type="primary">speA</name>
    <name evidence="4" type="ORF">HHS_03340</name>
</gene>
<dbReference type="Proteomes" id="UP000016900">
    <property type="component" value="Chromosome"/>
</dbReference>
<feature type="region of interest" description="Disordered" evidence="3">
    <location>
        <begin position="31"/>
        <end position="52"/>
    </location>
</feature>
<evidence type="ECO:0000313" key="4">
    <source>
        <dbReference type="EMBL" id="BAO00304.1"/>
    </source>
</evidence>
<evidence type="ECO:0000256" key="3">
    <source>
        <dbReference type="SAM" id="MobiDB-lite"/>
    </source>
</evidence>
<dbReference type="Gene3D" id="3.20.20.10">
    <property type="entry name" value="Alanine racemase"/>
    <property type="match status" value="1"/>
</dbReference>
<dbReference type="GO" id="GO:0008792">
    <property type="term" value="F:arginine decarboxylase activity"/>
    <property type="evidence" value="ECO:0007669"/>
    <property type="project" value="UniProtKB-EC"/>
</dbReference>
<evidence type="ECO:0000256" key="1">
    <source>
        <dbReference type="ARBA" id="ARBA00001933"/>
    </source>
</evidence>
<dbReference type="GO" id="GO:0033388">
    <property type="term" value="P:putrescine biosynthetic process from arginine"/>
    <property type="evidence" value="ECO:0007669"/>
    <property type="project" value="TreeGrafter"/>
</dbReference>
<reference evidence="4 5" key="1">
    <citation type="submission" date="2012-10" db="EMBL/GenBank/DDBJ databases">
        <title>Genome sequence of the symbiont of the pentatomidae stink bug Halyomorpha halys.</title>
        <authorList>
            <person name="Kobayashi H."/>
            <person name="Fujii-Muramatsu R."/>
            <person name="Takeishi K."/>
            <person name="Noda H."/>
        </authorList>
    </citation>
    <scope>NUCLEOTIDE SEQUENCE [LARGE SCALE GENOMIC DNA]</scope>
</reference>
<dbReference type="PATRIC" id="fig|1235990.3.peg.331"/>
<dbReference type="GO" id="GO:0008295">
    <property type="term" value="P:spermidine biosynthetic process"/>
    <property type="evidence" value="ECO:0007669"/>
    <property type="project" value="InterPro"/>
</dbReference>
<protein>
    <submittedName>
        <fullName evidence="4">Biosynthetic arginine decarboxylase</fullName>
        <ecNumber evidence="4">4.1.1.19</ecNumber>
    </submittedName>
</protein>
<dbReference type="AlphaFoldDB" id="U3U7P4"/>
<keyword evidence="5" id="KW-1185">Reference proteome</keyword>
<keyword evidence="4" id="KW-0456">Lyase</keyword>
<keyword evidence="2" id="KW-0663">Pyridoxal phosphate</keyword>
<dbReference type="InterPro" id="IPR002985">
    <property type="entry name" value="Arg_decrbxlase"/>
</dbReference>
<dbReference type="PANTHER" id="PTHR43295">
    <property type="entry name" value="ARGININE DECARBOXYLASE"/>
    <property type="match status" value="1"/>
</dbReference>
<dbReference type="InterPro" id="IPR029066">
    <property type="entry name" value="PLP-binding_barrel"/>
</dbReference>
<organism evidence="4 5">
    <name type="scientific">Candidatus Pantoea carbekii</name>
    <dbReference type="NCBI Taxonomy" id="1235990"/>
    <lineage>
        <taxon>Bacteria</taxon>
        <taxon>Pseudomonadati</taxon>
        <taxon>Pseudomonadota</taxon>
        <taxon>Gammaproteobacteria</taxon>
        <taxon>Enterobacterales</taxon>
        <taxon>Erwiniaceae</taxon>
        <taxon>Pantoea</taxon>
    </lineage>
</organism>
<dbReference type="GO" id="GO:0006527">
    <property type="term" value="P:L-arginine catabolic process"/>
    <property type="evidence" value="ECO:0007669"/>
    <property type="project" value="InterPro"/>
</dbReference>
<comment type="cofactor">
    <cofactor evidence="1">
        <name>pyridoxal 5'-phosphate</name>
        <dbReference type="ChEBI" id="CHEBI:597326"/>
    </cofactor>
</comment>
<evidence type="ECO:0000256" key="2">
    <source>
        <dbReference type="ARBA" id="ARBA00022898"/>
    </source>
</evidence>
<dbReference type="SUPFAM" id="SSF51419">
    <property type="entry name" value="PLP-binding barrel"/>
    <property type="match status" value="1"/>
</dbReference>
<dbReference type="eggNOG" id="COG1166">
    <property type="taxonomic scope" value="Bacteria"/>
</dbReference>
<dbReference type="EC" id="4.1.1.19" evidence="4"/>
<proteinExistence type="predicted"/>
<accession>U3U7P4</accession>